<dbReference type="GO" id="GO:0034599">
    <property type="term" value="P:cellular response to oxidative stress"/>
    <property type="evidence" value="ECO:0007669"/>
    <property type="project" value="TreeGrafter"/>
</dbReference>
<dbReference type="PANTHER" id="PTHR47878:SF1">
    <property type="entry name" value="FLAVODOXIN_FERREDOXIN--NADP REDUCTASE"/>
    <property type="match status" value="1"/>
</dbReference>
<dbReference type="PROSITE" id="PS51384">
    <property type="entry name" value="FAD_FR"/>
    <property type="match status" value="1"/>
</dbReference>
<keyword evidence="7" id="KW-0521">NADP</keyword>
<gene>
    <name evidence="11" type="ORF">JCM19241_4140</name>
</gene>
<evidence type="ECO:0000259" key="10">
    <source>
        <dbReference type="PROSITE" id="PS51384"/>
    </source>
</evidence>
<evidence type="ECO:0000256" key="9">
    <source>
        <dbReference type="ARBA" id="ARBA00047776"/>
    </source>
</evidence>
<dbReference type="SUPFAM" id="SSF52343">
    <property type="entry name" value="Ferredoxin reductase-like, C-terminal NADP-linked domain"/>
    <property type="match status" value="1"/>
</dbReference>
<evidence type="ECO:0000256" key="5">
    <source>
        <dbReference type="ARBA" id="ARBA00022741"/>
    </source>
</evidence>
<keyword evidence="8 11" id="KW-0560">Oxidoreductase</keyword>
<keyword evidence="4" id="KW-0285">Flavoprotein</keyword>
<reference evidence="11 12" key="1">
    <citation type="submission" date="2015-01" db="EMBL/GenBank/DDBJ databases">
        <title>Vibrio sp. C94 JCM 19241 whole genome shotgun sequence.</title>
        <authorList>
            <person name="Sawabe T."/>
            <person name="Meirelles P."/>
            <person name="Feng G."/>
            <person name="Sayaka M."/>
            <person name="Hattori M."/>
            <person name="Ohkuma M."/>
        </authorList>
    </citation>
    <scope>NUCLEOTIDE SEQUENCE [LARGE SCALE GENOMIC DNA]</scope>
    <source>
        <strain evidence="12">JCM 19241</strain>
    </source>
</reference>
<dbReference type="Proteomes" id="UP000031666">
    <property type="component" value="Unassembled WGS sequence"/>
</dbReference>
<dbReference type="GO" id="GO:0004324">
    <property type="term" value="F:ferredoxin-NADP+ reductase activity"/>
    <property type="evidence" value="ECO:0007669"/>
    <property type="project" value="UniProtKB-EC"/>
</dbReference>
<keyword evidence="5" id="KW-0547">Nucleotide-binding</keyword>
<dbReference type="PANTHER" id="PTHR47878">
    <property type="entry name" value="OXIDOREDUCTASE FAD/NAD(P)-BINDING DOMAIN PROTEIN"/>
    <property type="match status" value="1"/>
</dbReference>
<evidence type="ECO:0000256" key="1">
    <source>
        <dbReference type="ARBA" id="ARBA00001974"/>
    </source>
</evidence>
<dbReference type="InterPro" id="IPR017927">
    <property type="entry name" value="FAD-bd_FR_type"/>
</dbReference>
<dbReference type="InterPro" id="IPR051930">
    <property type="entry name" value="FNR_type-1"/>
</dbReference>
<reference evidence="11 12" key="2">
    <citation type="submission" date="2015-01" db="EMBL/GenBank/DDBJ databases">
        <authorList>
            <consortium name="NBRP consortium"/>
            <person name="Sawabe T."/>
            <person name="Meirelles P."/>
            <person name="Feng G."/>
            <person name="Sayaka M."/>
            <person name="Hattori M."/>
            <person name="Ohkuma M."/>
        </authorList>
    </citation>
    <scope>NUCLEOTIDE SEQUENCE [LARGE SCALE GENOMIC DNA]</scope>
    <source>
        <strain evidence="12">JCM 19241</strain>
    </source>
</reference>
<dbReference type="STRING" id="1481914.JCM19241_4140"/>
<proteinExistence type="inferred from homology"/>
<dbReference type="AlphaFoldDB" id="A0A0B8QNL8"/>
<dbReference type="Gene3D" id="2.40.30.10">
    <property type="entry name" value="Translation factors"/>
    <property type="match status" value="1"/>
</dbReference>
<dbReference type="EMBL" id="BBSC01000006">
    <property type="protein sequence ID" value="GAM76603.1"/>
    <property type="molecule type" value="Genomic_DNA"/>
</dbReference>
<comment type="similarity">
    <text evidence="2">Belongs to the ferredoxin--NADP reductase type 1 family.</text>
</comment>
<evidence type="ECO:0000256" key="6">
    <source>
        <dbReference type="ARBA" id="ARBA00022827"/>
    </source>
</evidence>
<name>A0A0B8QNL8_9VIBR</name>
<evidence type="ECO:0000256" key="2">
    <source>
        <dbReference type="ARBA" id="ARBA00008312"/>
    </source>
</evidence>
<dbReference type="GO" id="GO:0000166">
    <property type="term" value="F:nucleotide binding"/>
    <property type="evidence" value="ECO:0007669"/>
    <property type="project" value="UniProtKB-KW"/>
</dbReference>
<dbReference type="EC" id="1.18.1.2" evidence="3"/>
<evidence type="ECO:0000313" key="11">
    <source>
        <dbReference type="EMBL" id="GAM76603.1"/>
    </source>
</evidence>
<dbReference type="GO" id="GO:0042167">
    <property type="term" value="P:heme catabolic process"/>
    <property type="evidence" value="ECO:0007669"/>
    <property type="project" value="TreeGrafter"/>
</dbReference>
<comment type="caution">
    <text evidence="11">The sequence shown here is derived from an EMBL/GenBank/DDBJ whole genome shotgun (WGS) entry which is preliminary data.</text>
</comment>
<comment type="catalytic activity">
    <reaction evidence="9">
        <text>2 reduced [2Fe-2S]-[ferredoxin] + NADP(+) + H(+) = 2 oxidized [2Fe-2S]-[ferredoxin] + NADPH</text>
        <dbReference type="Rhea" id="RHEA:20125"/>
        <dbReference type="Rhea" id="RHEA-COMP:10000"/>
        <dbReference type="Rhea" id="RHEA-COMP:10001"/>
        <dbReference type="ChEBI" id="CHEBI:15378"/>
        <dbReference type="ChEBI" id="CHEBI:33737"/>
        <dbReference type="ChEBI" id="CHEBI:33738"/>
        <dbReference type="ChEBI" id="CHEBI:57783"/>
        <dbReference type="ChEBI" id="CHEBI:58349"/>
        <dbReference type="EC" id="1.18.1.2"/>
    </reaction>
</comment>
<accession>A0A0B8QNL8</accession>
<evidence type="ECO:0000256" key="4">
    <source>
        <dbReference type="ARBA" id="ARBA00022630"/>
    </source>
</evidence>
<dbReference type="CDD" id="cd06195">
    <property type="entry name" value="FNR1"/>
    <property type="match status" value="1"/>
</dbReference>
<sequence>MQIPKSFQVGVVTQKLSWTDSLFSIRIKVDSHPFVPGQFTKLALVNDEDELVRRAYSIVNSPTDFEQTKELEFVIVTDLDGKLSPQLHLLEEGDDVYVGLEGAGFMVPDEIPETASELWLLSTGTGLGPFISMITEPGFVEQYQKIVLVHAARLGADLTYKTLIEELAQQYPQISYVPVVSREDVDGAMSGRIPELLANRQLESELDLNLDFEKSFIYLCGNPGMVREGIKVLQERGYHKHLRRKSGALCLRKLLVTI</sequence>
<dbReference type="InterPro" id="IPR001433">
    <property type="entry name" value="OxRdtase_FAD/NAD-bd"/>
</dbReference>
<dbReference type="Gene3D" id="3.40.50.80">
    <property type="entry name" value="Nucleotide-binding domain of ferredoxin-NADP reductase (FNR) module"/>
    <property type="match status" value="1"/>
</dbReference>
<organism evidence="11 12">
    <name type="scientific">Vibrio ishigakensis</name>
    <dbReference type="NCBI Taxonomy" id="1481914"/>
    <lineage>
        <taxon>Bacteria</taxon>
        <taxon>Pseudomonadati</taxon>
        <taxon>Pseudomonadota</taxon>
        <taxon>Gammaproteobacteria</taxon>
        <taxon>Vibrionales</taxon>
        <taxon>Vibrionaceae</taxon>
        <taxon>Vibrio</taxon>
    </lineage>
</organism>
<evidence type="ECO:0000256" key="7">
    <source>
        <dbReference type="ARBA" id="ARBA00022857"/>
    </source>
</evidence>
<keyword evidence="6" id="KW-0274">FAD</keyword>
<dbReference type="InterPro" id="IPR033892">
    <property type="entry name" value="FNR_bac"/>
</dbReference>
<evidence type="ECO:0000256" key="3">
    <source>
        <dbReference type="ARBA" id="ARBA00013223"/>
    </source>
</evidence>
<dbReference type="PRINTS" id="PR00410">
    <property type="entry name" value="PHEHYDRXLASE"/>
</dbReference>
<protein>
    <recommendedName>
        <fullName evidence="3">ferredoxin--NADP(+) reductase</fullName>
        <ecNumber evidence="3">1.18.1.2</ecNumber>
    </recommendedName>
</protein>
<feature type="domain" description="FAD-binding FR-type" evidence="10">
    <location>
        <begin position="4"/>
        <end position="109"/>
    </location>
</feature>
<comment type="cofactor">
    <cofactor evidence="1">
        <name>FAD</name>
        <dbReference type="ChEBI" id="CHEBI:57692"/>
    </cofactor>
</comment>
<dbReference type="InterPro" id="IPR039261">
    <property type="entry name" value="FNR_nucleotide-bd"/>
</dbReference>
<dbReference type="InterPro" id="IPR017938">
    <property type="entry name" value="Riboflavin_synthase-like_b-brl"/>
</dbReference>
<evidence type="ECO:0000256" key="8">
    <source>
        <dbReference type="ARBA" id="ARBA00023002"/>
    </source>
</evidence>
<dbReference type="SUPFAM" id="SSF63380">
    <property type="entry name" value="Riboflavin synthase domain-like"/>
    <property type="match status" value="1"/>
</dbReference>
<evidence type="ECO:0000313" key="12">
    <source>
        <dbReference type="Proteomes" id="UP000031666"/>
    </source>
</evidence>
<dbReference type="Pfam" id="PF00175">
    <property type="entry name" value="NAD_binding_1"/>
    <property type="match status" value="1"/>
</dbReference>